<gene>
    <name evidence="1" type="ORF">OZSIB_1860</name>
</gene>
<dbReference type="Proteomes" id="UP000252355">
    <property type="component" value="Unassembled WGS sequence"/>
</dbReference>
<dbReference type="EMBL" id="QOQW01000028">
    <property type="protein sequence ID" value="RCK78084.1"/>
    <property type="molecule type" value="Genomic_DNA"/>
</dbReference>
<organism evidence="1 2">
    <name type="scientific">Candidatus Ozemobacter sibiricus</name>
    <dbReference type="NCBI Taxonomy" id="2268124"/>
    <lineage>
        <taxon>Bacteria</taxon>
        <taxon>Candidatus Ozemobacteria</taxon>
        <taxon>Candidatus Ozemobacterales</taxon>
        <taxon>Candidatus Ozemobacteraceae</taxon>
        <taxon>Candidatus Ozemobacter</taxon>
    </lineage>
</organism>
<proteinExistence type="predicted"/>
<evidence type="ECO:0000313" key="2">
    <source>
        <dbReference type="Proteomes" id="UP000252355"/>
    </source>
</evidence>
<comment type="caution">
    <text evidence="1">The sequence shown here is derived from an EMBL/GenBank/DDBJ whole genome shotgun (WGS) entry which is preliminary data.</text>
</comment>
<dbReference type="AlphaFoldDB" id="A0A367ZIX8"/>
<protein>
    <submittedName>
        <fullName evidence="1">Uncharacterized protein</fullName>
    </submittedName>
</protein>
<sequence length="48" mass="5544">MPIDQEPQVLECDCGNVFEPEVIEVDRTGERWTKCPKCLRKLLIPVES</sequence>
<accession>A0A367ZIX8</accession>
<reference evidence="1 2" key="1">
    <citation type="submission" date="2018-05" db="EMBL/GenBank/DDBJ databases">
        <title>A metagenomic window into the 2 km-deep terrestrial subsurface aquifer revealed taxonomically and functionally diverse microbial community comprising novel uncultured bacterial lineages.</title>
        <authorList>
            <person name="Kadnikov V.V."/>
            <person name="Mardanov A.V."/>
            <person name="Beletsky A.V."/>
            <person name="Banks D."/>
            <person name="Pimenov N.V."/>
            <person name="Frank Y.A."/>
            <person name="Karnachuk O.V."/>
            <person name="Ravin N.V."/>
        </authorList>
    </citation>
    <scope>NUCLEOTIDE SEQUENCE [LARGE SCALE GENOMIC DNA]</scope>
    <source>
        <strain evidence="1">BY5</strain>
    </source>
</reference>
<name>A0A367ZIX8_9BACT</name>
<evidence type="ECO:0000313" key="1">
    <source>
        <dbReference type="EMBL" id="RCK78084.1"/>
    </source>
</evidence>